<dbReference type="GeneID" id="39733284"/>
<dbReference type="OMA" id="ENMAYRI"/>
<dbReference type="Proteomes" id="UP000220797">
    <property type="component" value="Unassembled WGS sequence"/>
</dbReference>
<name>A0A1J1GXI9_PLAGA</name>
<comment type="caution">
    <text evidence="2">The sequence shown here is derived from an EMBL/GenBank/DDBJ whole genome shotgun (WGS) entry which is preliminary data.</text>
</comment>
<reference evidence="2" key="1">
    <citation type="submission" date="2015-04" db="EMBL/GenBank/DDBJ databases">
        <authorList>
            <consortium name="Pathogen Informatics"/>
        </authorList>
    </citation>
    <scope>NUCLEOTIDE SEQUENCE [LARGE SCALE GENOMIC DNA]</scope>
    <source>
        <strain evidence="2">8A</strain>
    </source>
</reference>
<dbReference type="AlphaFoldDB" id="A0A1J1GXI9"/>
<sequence length="401" mass="47507">MNILKAFNFYIILLVPYFIIYIFDFRLLPKSLKHILQINYHGMKLISKRNLAESVPHVSAFYSKTTYDKTFIEKDIFITKFPYSEYVLSQELFNKVYKENYNIEEATDDMEAMLEKINSRFHFEGISLPLPEMLNIINRMIERTLEFPLESPETRENLFKRILELEREATEELLKSLITGDEEVKIDNRDNMVKILGIVRRKLIILNIRLLDNVVTKIATRISQSVESAIKAYNERFKNPPWKNEEYVRLYSKLQYDTLENLLNIICDASYYQTAIDVYCDSKLIMETINGFSRKYNILLSYPQLRNMYFRVKECIKLVSLEPISESTISNILKIYGLEKDLVYEISMQILNSDVQEDEINYTYMTKAKIDYLLETENITLLEDVENMAYRIKSYVLDIIS</sequence>
<keyword evidence="1" id="KW-0812">Transmembrane</keyword>
<proteinExistence type="predicted"/>
<organism evidence="2 3">
    <name type="scientific">Plasmodium gallinaceum</name>
    <dbReference type="NCBI Taxonomy" id="5849"/>
    <lineage>
        <taxon>Eukaryota</taxon>
        <taxon>Sar</taxon>
        <taxon>Alveolata</taxon>
        <taxon>Apicomplexa</taxon>
        <taxon>Aconoidasida</taxon>
        <taxon>Haemosporida</taxon>
        <taxon>Plasmodiidae</taxon>
        <taxon>Plasmodium</taxon>
        <taxon>Plasmodium (Haemamoeba)</taxon>
    </lineage>
</organism>
<evidence type="ECO:0000313" key="2">
    <source>
        <dbReference type="EMBL" id="CRG97172.1"/>
    </source>
</evidence>
<evidence type="ECO:0000256" key="1">
    <source>
        <dbReference type="SAM" id="Phobius"/>
    </source>
</evidence>
<feature type="transmembrane region" description="Helical" evidence="1">
    <location>
        <begin position="6"/>
        <end position="23"/>
    </location>
</feature>
<keyword evidence="3" id="KW-1185">Reference proteome</keyword>
<protein>
    <submittedName>
        <fullName evidence="2">Uncharacterized protein</fullName>
    </submittedName>
</protein>
<dbReference type="RefSeq" id="XP_028529975.1">
    <property type="nucleotide sequence ID" value="XM_028673531.1"/>
</dbReference>
<keyword evidence="1" id="KW-1133">Transmembrane helix</keyword>
<gene>
    <name evidence="2" type="ORF">PGAL8A_00475100</name>
</gene>
<dbReference type="EMBL" id="CVMV01000096">
    <property type="protein sequence ID" value="CRG97172.1"/>
    <property type="molecule type" value="Genomic_DNA"/>
</dbReference>
<evidence type="ECO:0000313" key="3">
    <source>
        <dbReference type="Proteomes" id="UP000220797"/>
    </source>
</evidence>
<keyword evidence="1" id="KW-0472">Membrane</keyword>
<accession>A0A1J1GXI9</accession>
<dbReference type="VEuPathDB" id="PlasmoDB:PGAL8A_00475100"/>